<reference evidence="1 2" key="1">
    <citation type="journal article" date="2012" name="BMC Genomics">
        <title>Comparative genomic analysis of human infective Trypanosoma cruzi lineages with the bat-restricted subspecies T. cruzi marinkellei.</title>
        <authorList>
            <person name="Franzen O."/>
            <person name="Talavera-Lopez C."/>
            <person name="Ochaya S."/>
            <person name="Butler C.E."/>
            <person name="Messenger L.A."/>
            <person name="Lewis M.D."/>
            <person name="Llewellyn M.S."/>
            <person name="Marinkelle C.J."/>
            <person name="Tyler K.M."/>
            <person name="Miles M.A."/>
            <person name="Andersson B."/>
        </authorList>
    </citation>
    <scope>NUCLEOTIDE SEQUENCE [LARGE SCALE GENOMIC DNA]</scope>
    <source>
        <strain evidence="1 2">B7</strain>
    </source>
</reference>
<proteinExistence type="predicted"/>
<keyword evidence="2" id="KW-1185">Reference proteome</keyword>
<comment type="caution">
    <text evidence="1">The sequence shown here is derived from an EMBL/GenBank/DDBJ whole genome shotgun (WGS) entry which is preliminary data.</text>
</comment>
<dbReference type="AlphaFoldDB" id="K2MQ60"/>
<dbReference type="OrthoDB" id="3863715at2759"/>
<name>K2MQ60_TRYCR</name>
<evidence type="ECO:0008006" key="3">
    <source>
        <dbReference type="Google" id="ProtNLM"/>
    </source>
</evidence>
<evidence type="ECO:0000313" key="2">
    <source>
        <dbReference type="Proteomes" id="UP000007350"/>
    </source>
</evidence>
<dbReference type="Proteomes" id="UP000007350">
    <property type="component" value="Unassembled WGS sequence"/>
</dbReference>
<gene>
    <name evidence="1" type="ORF">MOQ_007012</name>
</gene>
<sequence>MGCKTGPEILQIIITSATAGVTTVAHSLRAAPRLLRIDVWIDNIRIAESISDVTLWESQIIRNADGCCAAMGEDRESGAARFDHAHQPVSLRHKCVRSVCAMPAPNYLTIAGMEVMASRFLYAASILGTRLCEHYFFIKAVRQRLFKINRGIVLETSPTNLPPSAVGLGERLRHMIENNCRRIIKSTEKASPAIITDAALHGWGAFFIPDSGDVDFSGGKWERKPFLTMHAEARVVRLALPAFSATLPSTIDDCVDNTSLQGAARKGSSKCHAPWRASCKGNMSFLALAENRHPLLTCGLQNPPQTACHAVAVLHFRTCRGVNLANASGGVLWLSDNIYIYIYLIG</sequence>
<organism evidence="1 2">
    <name type="scientific">Trypanosoma cruzi marinkellei</name>
    <dbReference type="NCBI Taxonomy" id="85056"/>
    <lineage>
        <taxon>Eukaryota</taxon>
        <taxon>Discoba</taxon>
        <taxon>Euglenozoa</taxon>
        <taxon>Kinetoplastea</taxon>
        <taxon>Metakinetoplastina</taxon>
        <taxon>Trypanosomatida</taxon>
        <taxon>Trypanosomatidae</taxon>
        <taxon>Trypanosoma</taxon>
        <taxon>Schizotrypanum</taxon>
    </lineage>
</organism>
<accession>K2MQ60</accession>
<dbReference type="EMBL" id="AHKC01013796">
    <property type="protein sequence ID" value="EKF29215.1"/>
    <property type="molecule type" value="Genomic_DNA"/>
</dbReference>
<protein>
    <recommendedName>
        <fullName evidence="3">Target of rapamycin (TOR) kinase 1</fullName>
    </recommendedName>
</protein>
<evidence type="ECO:0000313" key="1">
    <source>
        <dbReference type="EMBL" id="EKF29215.1"/>
    </source>
</evidence>